<organism evidence="1 2">
    <name type="scientific">Citrobacter koseri</name>
    <name type="common">Citrobacter diversus</name>
    <dbReference type="NCBI Taxonomy" id="545"/>
    <lineage>
        <taxon>Bacteria</taxon>
        <taxon>Pseudomonadati</taxon>
        <taxon>Pseudomonadota</taxon>
        <taxon>Gammaproteobacteria</taxon>
        <taxon>Enterobacterales</taxon>
        <taxon>Enterobacteriaceae</taxon>
        <taxon>Citrobacter</taxon>
    </lineage>
</organism>
<evidence type="ECO:0000313" key="2">
    <source>
        <dbReference type="Proteomes" id="UP000251584"/>
    </source>
</evidence>
<gene>
    <name evidence="1" type="ORF">NCTC10786_02007</name>
</gene>
<dbReference type="AlphaFoldDB" id="A0A2X2VMB6"/>
<name>A0A2X2VMB6_CITKO</name>
<dbReference type="Proteomes" id="UP000251584">
    <property type="component" value="Unassembled WGS sequence"/>
</dbReference>
<reference evidence="1 2" key="1">
    <citation type="submission" date="2018-06" db="EMBL/GenBank/DDBJ databases">
        <authorList>
            <consortium name="Pathogen Informatics"/>
            <person name="Doyle S."/>
        </authorList>
    </citation>
    <scope>NUCLEOTIDE SEQUENCE [LARGE SCALE GENOMIC DNA]</scope>
    <source>
        <strain evidence="1 2">NCTC10786</strain>
    </source>
</reference>
<proteinExistence type="predicted"/>
<sequence>MLALGFSDIVCATRSQIFGFMRSGKPWFDTAFLWMHKIIQVASFIANEEGSLKDEAQKASVFLSTVKSFQGLKTRYVVCNSTTKRKFASTWLSPCSNHYGWQWPLGEKAREDSRLWA</sequence>
<dbReference type="EMBL" id="UAVY01000002">
    <property type="protein sequence ID" value="SQB26303.1"/>
    <property type="molecule type" value="Genomic_DNA"/>
</dbReference>
<protein>
    <submittedName>
        <fullName evidence="1">Uncharacterized protein</fullName>
    </submittedName>
</protein>
<accession>A0A2X2VMB6</accession>
<evidence type="ECO:0000313" key="1">
    <source>
        <dbReference type="EMBL" id="SQB26303.1"/>
    </source>
</evidence>